<dbReference type="EMBL" id="MT142240">
    <property type="protein sequence ID" value="QJA76733.1"/>
    <property type="molecule type" value="Genomic_DNA"/>
</dbReference>
<organism evidence="3">
    <name type="scientific">viral metagenome</name>
    <dbReference type="NCBI Taxonomy" id="1070528"/>
    <lineage>
        <taxon>unclassified sequences</taxon>
        <taxon>metagenomes</taxon>
        <taxon>organismal metagenomes</taxon>
    </lineage>
</organism>
<evidence type="ECO:0000313" key="3">
    <source>
        <dbReference type="EMBL" id="QJA76733.1"/>
    </source>
</evidence>
<reference evidence="3" key="1">
    <citation type="submission" date="2020-03" db="EMBL/GenBank/DDBJ databases">
        <title>The deep terrestrial virosphere.</title>
        <authorList>
            <person name="Holmfeldt K."/>
            <person name="Nilsson E."/>
            <person name="Simone D."/>
            <person name="Lopez-Fernandez M."/>
            <person name="Wu X."/>
            <person name="de Brujin I."/>
            <person name="Lundin D."/>
            <person name="Andersson A."/>
            <person name="Bertilsson S."/>
            <person name="Dopson M."/>
        </authorList>
    </citation>
    <scope>NUCLEOTIDE SEQUENCE</scope>
    <source>
        <strain evidence="3">MM415A01453</strain>
        <strain evidence="2">MM415B00433</strain>
    </source>
</reference>
<evidence type="ECO:0000256" key="1">
    <source>
        <dbReference type="SAM" id="Phobius"/>
    </source>
</evidence>
<evidence type="ECO:0000313" key="2">
    <source>
        <dbReference type="EMBL" id="QJA65133.1"/>
    </source>
</evidence>
<name>A0A6M3K315_9ZZZZ</name>
<keyword evidence="1" id="KW-0472">Membrane</keyword>
<keyword evidence="1" id="KW-1133">Transmembrane helix</keyword>
<sequence>MNKDLKDIYQKGYLGYILFALTIGAIIGIGYARKNFKCPECTEDYEGATGTIRKGDKGRDIMDFQSNLNMFTGKEFMSVNGLYTKETANAVGQALKGTRALRNPDGSEIDHGFIRDFNIMADNLKPNR</sequence>
<dbReference type="AlphaFoldDB" id="A0A6M3K315"/>
<accession>A0A6M3K315</accession>
<gene>
    <name evidence="3" type="ORF">MM415A01453_0016</name>
    <name evidence="2" type="ORF">MM415B00433_0041</name>
</gene>
<feature type="transmembrane region" description="Helical" evidence="1">
    <location>
        <begin position="12"/>
        <end position="32"/>
    </location>
</feature>
<dbReference type="EMBL" id="MT141532">
    <property type="protein sequence ID" value="QJA65133.1"/>
    <property type="molecule type" value="Genomic_DNA"/>
</dbReference>
<proteinExistence type="predicted"/>
<protein>
    <submittedName>
        <fullName evidence="3">Uncharacterized protein</fullName>
    </submittedName>
</protein>
<keyword evidence="1" id="KW-0812">Transmembrane</keyword>